<feature type="compositionally biased region" description="Low complexity" evidence="1">
    <location>
        <begin position="156"/>
        <end position="167"/>
    </location>
</feature>
<feature type="region of interest" description="Disordered" evidence="1">
    <location>
        <begin position="133"/>
        <end position="167"/>
    </location>
</feature>
<proteinExistence type="predicted"/>
<dbReference type="EMBL" id="JBEPLM010000015">
    <property type="protein sequence ID" value="MET3596520.1"/>
    <property type="molecule type" value="Genomic_DNA"/>
</dbReference>
<evidence type="ECO:0000256" key="1">
    <source>
        <dbReference type="SAM" id="MobiDB-lite"/>
    </source>
</evidence>
<feature type="compositionally biased region" description="Basic residues" evidence="1">
    <location>
        <begin position="136"/>
        <end position="155"/>
    </location>
</feature>
<evidence type="ECO:0000313" key="2">
    <source>
        <dbReference type="EMBL" id="MET3596520.1"/>
    </source>
</evidence>
<keyword evidence="3" id="KW-1185">Reference proteome</keyword>
<evidence type="ECO:0000313" key="3">
    <source>
        <dbReference type="Proteomes" id="UP001549036"/>
    </source>
</evidence>
<reference evidence="2 3" key="1">
    <citation type="submission" date="2024-06" db="EMBL/GenBank/DDBJ databases">
        <title>Genomic Encyclopedia of Type Strains, Phase IV (KMG-IV): sequencing the most valuable type-strain genomes for metagenomic binning, comparative biology and taxonomic classification.</title>
        <authorList>
            <person name="Goeker M."/>
        </authorList>
    </citation>
    <scope>NUCLEOTIDE SEQUENCE [LARGE SCALE GENOMIC DNA]</scope>
    <source>
        <strain evidence="2 3">DSM 29846</strain>
    </source>
</reference>
<name>A0ABV2I0T0_9HYPH</name>
<comment type="caution">
    <text evidence="2">The sequence shown here is derived from an EMBL/GenBank/DDBJ whole genome shotgun (WGS) entry which is preliminary data.</text>
</comment>
<dbReference type="Proteomes" id="UP001549036">
    <property type="component" value="Unassembled WGS sequence"/>
</dbReference>
<sequence>MPRYATIITGDDGAEIVSAIGEFESFGLPRRAGRVEEVAPGVRIGMVRGGAVDAVAGFGFPRQGLDHWSIAAVTATLKAAAPAPKLPISPLVGEMAGPPSAAAAQLLRRTGRPEGGAVLPASAIVTAAFEQAAPPRRVRAKPRKKPARKVAKARTAKAPASDAPAHG</sequence>
<gene>
    <name evidence="2" type="ORF">ABID26_005939</name>
</gene>
<dbReference type="RefSeq" id="WP_354417263.1">
    <property type="nucleotide sequence ID" value="NZ_JBEPLM010000015.1"/>
</dbReference>
<protein>
    <submittedName>
        <fullName evidence="2">Uncharacterized protein</fullName>
    </submittedName>
</protein>
<accession>A0ABV2I0T0</accession>
<organism evidence="2 3">
    <name type="scientific">Mesorhizobium shonense</name>
    <dbReference type="NCBI Taxonomy" id="1209948"/>
    <lineage>
        <taxon>Bacteria</taxon>
        <taxon>Pseudomonadati</taxon>
        <taxon>Pseudomonadota</taxon>
        <taxon>Alphaproteobacteria</taxon>
        <taxon>Hyphomicrobiales</taxon>
        <taxon>Phyllobacteriaceae</taxon>
        <taxon>Mesorhizobium</taxon>
    </lineage>
</organism>